<comment type="caution">
    <text evidence="1">The sequence shown here is derived from an EMBL/GenBank/DDBJ whole genome shotgun (WGS) entry which is preliminary data.</text>
</comment>
<dbReference type="SUPFAM" id="SSF48371">
    <property type="entry name" value="ARM repeat"/>
    <property type="match status" value="1"/>
</dbReference>
<reference evidence="1 2" key="1">
    <citation type="submission" date="2016-04" db="EMBL/GenBank/DDBJ databases">
        <title>The genome of Intoshia linei affirms orthonectids as highly simplified spiralians.</title>
        <authorList>
            <person name="Mikhailov K.V."/>
            <person name="Slusarev G.S."/>
            <person name="Nikitin M.A."/>
            <person name="Logacheva M.D."/>
            <person name="Penin A."/>
            <person name="Aleoshin V."/>
            <person name="Panchin Y.V."/>
        </authorList>
    </citation>
    <scope>NUCLEOTIDE SEQUENCE [LARGE SCALE GENOMIC DNA]</scope>
    <source>
        <strain evidence="1">Intl2013</strain>
        <tissue evidence="1">Whole animal</tissue>
    </source>
</reference>
<dbReference type="Gene3D" id="1.25.10.10">
    <property type="entry name" value="Leucine-rich Repeat Variant"/>
    <property type="match status" value="1"/>
</dbReference>
<organism evidence="1 2">
    <name type="scientific">Intoshia linei</name>
    <dbReference type="NCBI Taxonomy" id="1819745"/>
    <lineage>
        <taxon>Eukaryota</taxon>
        <taxon>Metazoa</taxon>
        <taxon>Spiralia</taxon>
        <taxon>Lophotrochozoa</taxon>
        <taxon>Mesozoa</taxon>
        <taxon>Orthonectida</taxon>
        <taxon>Rhopaluridae</taxon>
        <taxon>Intoshia</taxon>
    </lineage>
</organism>
<dbReference type="InterPro" id="IPR016024">
    <property type="entry name" value="ARM-type_fold"/>
</dbReference>
<dbReference type="AlphaFoldDB" id="A0A177AYS7"/>
<evidence type="ECO:0000313" key="1">
    <source>
        <dbReference type="EMBL" id="OAF66561.1"/>
    </source>
</evidence>
<evidence type="ECO:0000313" key="2">
    <source>
        <dbReference type="Proteomes" id="UP000078046"/>
    </source>
</evidence>
<gene>
    <name evidence="1" type="ORF">A3Q56_05717</name>
</gene>
<proteinExistence type="predicted"/>
<name>A0A177AYS7_9BILA</name>
<sequence length="285" mass="33111">MEDCDLKSLFQEIYKVQLNIIKKYSEIDDIKVVFIRCTRILLTNMDEAFIDVLPTVLEILFKNPVPETISGSLSIINQILYKHKSEASVFLKDTIPVVLKSSYIYLENSKKTFFNDFDMMCQIKDTTKNYFITLNNIFNYNMGDLYVNDAESLTTFCEMISKLTLESNDTQVYKMSITLIKTISSIVYDQDLTTIVVELSVDLSYKIMLTEILFNFDFPDDYIIFKDILGGTKFIYDKNPTLFLNILNSHHDYVYRLELAAHMKCSNQDALKRTMTHLEIFSSLG</sequence>
<dbReference type="Proteomes" id="UP000078046">
    <property type="component" value="Unassembled WGS sequence"/>
</dbReference>
<dbReference type="InterPro" id="IPR011989">
    <property type="entry name" value="ARM-like"/>
</dbReference>
<accession>A0A177AYS7</accession>
<keyword evidence="2" id="KW-1185">Reference proteome</keyword>
<dbReference type="EMBL" id="LWCA01000894">
    <property type="protein sequence ID" value="OAF66561.1"/>
    <property type="molecule type" value="Genomic_DNA"/>
</dbReference>
<protein>
    <submittedName>
        <fullName evidence="1">Uncharacterized protein</fullName>
    </submittedName>
</protein>